<organism evidence="6 7">
    <name type="scientific">Maliponia aquimaris</name>
    <dbReference type="NCBI Taxonomy" id="1673631"/>
    <lineage>
        <taxon>Bacteria</taxon>
        <taxon>Pseudomonadati</taxon>
        <taxon>Pseudomonadota</taxon>
        <taxon>Alphaproteobacteria</taxon>
        <taxon>Rhodobacterales</taxon>
        <taxon>Paracoccaceae</taxon>
        <taxon>Maliponia</taxon>
    </lineage>
</organism>
<keyword evidence="2" id="KW-1133">Transmembrane helix</keyword>
<accession>A0A238KYS7</accession>
<evidence type="ECO:0000259" key="5">
    <source>
        <dbReference type="Pfam" id="PF20990"/>
    </source>
</evidence>
<evidence type="ECO:0000259" key="4">
    <source>
        <dbReference type="Pfam" id="PF09972"/>
    </source>
</evidence>
<evidence type="ECO:0000256" key="1">
    <source>
        <dbReference type="SAM" id="MobiDB-lite"/>
    </source>
</evidence>
<dbReference type="EMBL" id="FXYF01000012">
    <property type="protein sequence ID" value="SMX47877.1"/>
    <property type="molecule type" value="Genomic_DNA"/>
</dbReference>
<reference evidence="6 7" key="1">
    <citation type="submission" date="2017-05" db="EMBL/GenBank/DDBJ databases">
        <authorList>
            <person name="Song R."/>
            <person name="Chenine A.L."/>
            <person name="Ruprecht R.M."/>
        </authorList>
    </citation>
    <scope>NUCLEOTIDE SEQUENCE [LARGE SCALE GENOMIC DNA]</scope>
    <source>
        <strain evidence="6 7">CECT 8898</strain>
    </source>
</reference>
<evidence type="ECO:0008006" key="8">
    <source>
        <dbReference type="Google" id="ProtNLM"/>
    </source>
</evidence>
<feature type="transmembrane region" description="Helical" evidence="2">
    <location>
        <begin position="474"/>
        <end position="498"/>
    </location>
</feature>
<dbReference type="OrthoDB" id="9767603at2"/>
<dbReference type="Proteomes" id="UP000207598">
    <property type="component" value="Unassembled WGS sequence"/>
</dbReference>
<sequence>MALHRVRVFALLRSLVAACLVALAAGGAAQAAEEILSFDVTVEVLPDGALEVTEEIRVRAEGSEISRGIYRDFPVQYREESGAVSVATFEVLEVRRNGEREPYTVLDQGADKRLRIGDADVFLRVPSEQLYVLRYRTEGQLRVQPDFDELFWNVTGNDWAFPILAASVQVTLPDGVPILRHTAYTGPRGARGQDYEVLEATGSTYRARTTARLSRGEGFSVAVAWPKGAITIPPPRYTSATRPPRTTASGRPLTPAAGVLATLIGALLLTLGWSRVGRDPKPGAIYPRFDPPKGLSPAATRYVRRAGFDRRCLTAAILSMAVKGVLRIEEKEKTWALGRDTYTLTPLGSAGKGLSHGESGVYAKLFPLEKPVTLTSDKTNGKRIDAARSELSNRLWTEHYGASFKRNTLYTLGGVLGGILAAVLLLGLAGNWNVIVIIAWAVPALAVGIATLLIGMALSGLIAGRSAGFDIGRVARVVFLVVGFVVILGSEISVFGVLAGVSASFQSGGALALAGSVFGVVAALFHFLMAAPSKAGRDLLDQIEGFEMYMAVAEEDRLNILNPPEKTPELFEQLLPYAVGLGLTHEWSQKFAGVLSAANAPGWYQGNRMFDADRFDSGFGHAVASTSAPSSRSSSGFSGGGGSGGGGGGGGGGGW</sequence>
<dbReference type="InterPro" id="IPR048389">
    <property type="entry name" value="YciQ-like_C"/>
</dbReference>
<feature type="domain" description="DUF2207" evidence="4">
    <location>
        <begin position="34"/>
        <end position="225"/>
    </location>
</feature>
<keyword evidence="3" id="KW-0732">Signal</keyword>
<protein>
    <recommendedName>
        <fullName evidence="8">DUF2207 domain-containing protein</fullName>
    </recommendedName>
</protein>
<evidence type="ECO:0000313" key="6">
    <source>
        <dbReference type="EMBL" id="SMX47877.1"/>
    </source>
</evidence>
<feature type="transmembrane region" description="Helical" evidence="2">
    <location>
        <begin position="510"/>
        <end position="531"/>
    </location>
</feature>
<feature type="domain" description="Predicted membrane protein YciQ-like C-terminal" evidence="5">
    <location>
        <begin position="476"/>
        <end position="591"/>
    </location>
</feature>
<feature type="transmembrane region" description="Helical" evidence="2">
    <location>
        <begin position="253"/>
        <end position="273"/>
    </location>
</feature>
<feature type="compositionally biased region" description="Gly residues" evidence="1">
    <location>
        <begin position="637"/>
        <end position="655"/>
    </location>
</feature>
<dbReference type="InterPro" id="IPR018702">
    <property type="entry name" value="DUF2207"/>
</dbReference>
<feature type="signal peptide" evidence="3">
    <location>
        <begin position="1"/>
        <end position="31"/>
    </location>
</feature>
<keyword evidence="2" id="KW-0812">Transmembrane</keyword>
<feature type="transmembrane region" description="Helical" evidence="2">
    <location>
        <begin position="435"/>
        <end position="462"/>
    </location>
</feature>
<gene>
    <name evidence="6" type="ORF">MAA8898_03785</name>
</gene>
<dbReference type="Pfam" id="PF09972">
    <property type="entry name" value="DUF2207"/>
    <property type="match status" value="1"/>
</dbReference>
<feature type="chain" id="PRO_5012308489" description="DUF2207 domain-containing protein" evidence="3">
    <location>
        <begin position="32"/>
        <end position="655"/>
    </location>
</feature>
<evidence type="ECO:0000256" key="3">
    <source>
        <dbReference type="SAM" id="SignalP"/>
    </source>
</evidence>
<feature type="domain" description="Predicted membrane protein YciQ-like C-terminal" evidence="5">
    <location>
        <begin position="288"/>
        <end position="454"/>
    </location>
</feature>
<dbReference type="AlphaFoldDB" id="A0A238KYS7"/>
<dbReference type="RefSeq" id="WP_094022559.1">
    <property type="nucleotide sequence ID" value="NZ_FXYF01000012.1"/>
</dbReference>
<name>A0A238KYS7_9RHOB</name>
<keyword evidence="7" id="KW-1185">Reference proteome</keyword>
<feature type="region of interest" description="Disordered" evidence="1">
    <location>
        <begin position="625"/>
        <end position="655"/>
    </location>
</feature>
<proteinExistence type="predicted"/>
<keyword evidence="2" id="KW-0472">Membrane</keyword>
<evidence type="ECO:0000313" key="7">
    <source>
        <dbReference type="Proteomes" id="UP000207598"/>
    </source>
</evidence>
<dbReference type="Pfam" id="PF20990">
    <property type="entry name" value="DUF2207_C"/>
    <property type="match status" value="2"/>
</dbReference>
<evidence type="ECO:0000256" key="2">
    <source>
        <dbReference type="SAM" id="Phobius"/>
    </source>
</evidence>
<feature type="transmembrane region" description="Helical" evidence="2">
    <location>
        <begin position="409"/>
        <end position="429"/>
    </location>
</feature>